<dbReference type="AlphaFoldDB" id="A0AAV5IVL7"/>
<evidence type="ECO:0000256" key="1">
    <source>
        <dbReference type="SAM" id="SignalP"/>
    </source>
</evidence>
<organism evidence="2 3">
    <name type="scientific">Rubroshorea leprosula</name>
    <dbReference type="NCBI Taxonomy" id="152421"/>
    <lineage>
        <taxon>Eukaryota</taxon>
        <taxon>Viridiplantae</taxon>
        <taxon>Streptophyta</taxon>
        <taxon>Embryophyta</taxon>
        <taxon>Tracheophyta</taxon>
        <taxon>Spermatophyta</taxon>
        <taxon>Magnoliopsida</taxon>
        <taxon>eudicotyledons</taxon>
        <taxon>Gunneridae</taxon>
        <taxon>Pentapetalae</taxon>
        <taxon>rosids</taxon>
        <taxon>malvids</taxon>
        <taxon>Malvales</taxon>
        <taxon>Dipterocarpaceae</taxon>
        <taxon>Rubroshorea</taxon>
    </lineage>
</organism>
<evidence type="ECO:0000313" key="3">
    <source>
        <dbReference type="Proteomes" id="UP001054252"/>
    </source>
</evidence>
<protein>
    <recommendedName>
        <fullName evidence="4">Secreted protein</fullName>
    </recommendedName>
</protein>
<name>A0AAV5IVL7_9ROSI</name>
<keyword evidence="3" id="KW-1185">Reference proteome</keyword>
<keyword evidence="1" id="KW-0732">Signal</keyword>
<dbReference type="EMBL" id="BPVZ01000019">
    <property type="protein sequence ID" value="GKV02645.1"/>
    <property type="molecule type" value="Genomic_DNA"/>
</dbReference>
<evidence type="ECO:0000313" key="2">
    <source>
        <dbReference type="EMBL" id="GKV02645.1"/>
    </source>
</evidence>
<feature type="chain" id="PRO_5044000124" description="Secreted protein" evidence="1">
    <location>
        <begin position="22"/>
        <end position="75"/>
    </location>
</feature>
<evidence type="ECO:0008006" key="4">
    <source>
        <dbReference type="Google" id="ProtNLM"/>
    </source>
</evidence>
<dbReference type="Proteomes" id="UP001054252">
    <property type="component" value="Unassembled WGS sequence"/>
</dbReference>
<comment type="caution">
    <text evidence="2">The sequence shown here is derived from an EMBL/GenBank/DDBJ whole genome shotgun (WGS) entry which is preliminary data.</text>
</comment>
<reference evidence="2 3" key="1">
    <citation type="journal article" date="2021" name="Commun. Biol.">
        <title>The genome of Shorea leprosula (Dipterocarpaceae) highlights the ecological relevance of drought in aseasonal tropical rainforests.</title>
        <authorList>
            <person name="Ng K.K.S."/>
            <person name="Kobayashi M.J."/>
            <person name="Fawcett J.A."/>
            <person name="Hatakeyama M."/>
            <person name="Paape T."/>
            <person name="Ng C.H."/>
            <person name="Ang C.C."/>
            <person name="Tnah L.H."/>
            <person name="Lee C.T."/>
            <person name="Nishiyama T."/>
            <person name="Sese J."/>
            <person name="O'Brien M.J."/>
            <person name="Copetti D."/>
            <person name="Mohd Noor M.I."/>
            <person name="Ong R.C."/>
            <person name="Putra M."/>
            <person name="Sireger I.Z."/>
            <person name="Indrioko S."/>
            <person name="Kosugi Y."/>
            <person name="Izuno A."/>
            <person name="Isagi Y."/>
            <person name="Lee S.L."/>
            <person name="Shimizu K.K."/>
        </authorList>
    </citation>
    <scope>NUCLEOTIDE SEQUENCE [LARGE SCALE GENOMIC DNA]</scope>
    <source>
        <strain evidence="2">214</strain>
    </source>
</reference>
<gene>
    <name evidence="2" type="ORF">SLEP1_g15048</name>
</gene>
<feature type="signal peptide" evidence="1">
    <location>
        <begin position="1"/>
        <end position="21"/>
    </location>
</feature>
<accession>A0AAV5IVL7</accession>
<proteinExistence type="predicted"/>
<sequence length="75" mass="8426">MLATRFFRLALVVYLSRIANQLMKLCLRIDCKNQTSLCSGTLFCLSLSQCHVLPVLKVSDLDGNQIRESFTPSFG</sequence>